<feature type="region of interest" description="Disordered" evidence="4">
    <location>
        <begin position="357"/>
        <end position="422"/>
    </location>
</feature>
<dbReference type="Pfam" id="PF13855">
    <property type="entry name" value="LRR_8"/>
    <property type="match status" value="1"/>
</dbReference>
<proteinExistence type="predicted"/>
<feature type="compositionally biased region" description="Low complexity" evidence="4">
    <location>
        <begin position="386"/>
        <end position="398"/>
    </location>
</feature>
<dbReference type="Pfam" id="PF00560">
    <property type="entry name" value="LRR_1"/>
    <property type="match status" value="1"/>
</dbReference>
<dbReference type="PANTHER" id="PTHR48060:SF24">
    <property type="entry name" value="NON-SPECIFIC SERINE_THREONINE PROTEIN KINASE"/>
    <property type="match status" value="1"/>
</dbReference>
<keyword evidence="3" id="KW-0677">Repeat</keyword>
<dbReference type="PROSITE" id="PS51450">
    <property type="entry name" value="LRR"/>
    <property type="match status" value="2"/>
</dbReference>
<evidence type="ECO:0000256" key="4">
    <source>
        <dbReference type="SAM" id="MobiDB-lite"/>
    </source>
</evidence>
<sequence>MNSTKVTKFSTSLNLDKYLVDAESIPEKIESNTYFSRPSSRASKRKNIHKLSNIIIPPSYSKSIKNIQTFFEPEDKNADDFRISQIIKRVDSQSSLTSIIDRSELETKPFSRRSTLFRDSSSIDLFQENLNLSYSSSCQNTENETAHNENIISFQNFQLTEFPTRHHFNLSFITEINISNNYISELPSEFGQCKELRTLIISNNKISDFPPEFQMCKELRLLKMDNNNFSRIPKCIKSFQKLESLDISHNKLKKIDLISLSHLNLQSNEISHIPLFLGKLFPTLSRFQIENNPLDHPSFMLLLPILDKTKKFRSVKIRESKSYSNHRSLNSNKSNNIPQITNSECEFGMIEATDIHNEPEASPNFNPPDTATTLVPDSEYPKTPTENNVSYYNNSNENKFLTPENKKKPKLSTNSLQSQSKNKPDLFACDIDNQDDFFNTSIVNSPTFGTQNFEQILMKNNEILFDLRVFESNDDTGASDSNLNSNYNSRTEFEFSLKESNFVNSCKTIDSGAHLDFSEQSNFKSDSYSTEKKIPGYKKAEVIPKIPEIINIKNVPISNSTEKVFDVVDNAENIKKSVILEFSRSDVNFGNPFLQKVDYVFDSKKNDTANNQDSSNLLGKSNNNTDYTEKKKNTRSNFFKSGLEKTSSKLFKFANDSKSREEKRYYGSVAKLNKIFLGLDNGGDQVKINNGQLKYKEIVNSSFYHKLHKSSHTKSKVIYDEKYDSKNERINAMRDETGTATSSKYFEIKRINSYSNFNDLDLQSDNISELFSSTCSSISDSELYSDSDSLISLEGQKMKSRISINFRDSIDEIEEVQTDFKNLSVHKNKIKLHKILEDLRDAWDLDIESSESFEIKKLLKERVWKKSERASFDHQLISKKISQEMYIKVATELIETEVMYNNMLHEVIKPLYN</sequence>
<keyword evidence="6" id="KW-1185">Reference proteome</keyword>
<dbReference type="Proteomes" id="UP000187283">
    <property type="component" value="Unassembled WGS sequence"/>
</dbReference>
<comment type="caution">
    <text evidence="5">The sequence shown here is derived from an EMBL/GenBank/DDBJ whole genome shotgun (WGS) entry which is preliminary data.</text>
</comment>
<evidence type="ECO:0000256" key="3">
    <source>
        <dbReference type="ARBA" id="ARBA00022737"/>
    </source>
</evidence>
<reference evidence="5 6" key="1">
    <citation type="submission" date="2017-01" db="EMBL/GenBank/DDBJ databases">
        <authorList>
            <person name="Mah S.A."/>
            <person name="Swanson W.J."/>
            <person name="Moy G.W."/>
            <person name="Vacquier V.D."/>
        </authorList>
    </citation>
    <scope>NUCLEOTIDE SEQUENCE [LARGE SCALE GENOMIC DNA]</scope>
    <source>
        <strain evidence="5 6">GSMNP</strain>
    </source>
</reference>
<dbReference type="OrthoDB" id="2191907at2759"/>
<name>A0A1R1XFM9_9FUNG</name>
<gene>
    <name evidence="5" type="ORF">AYI70_g8482</name>
</gene>
<organism evidence="5 6">
    <name type="scientific">Smittium culicis</name>
    <dbReference type="NCBI Taxonomy" id="133412"/>
    <lineage>
        <taxon>Eukaryota</taxon>
        <taxon>Fungi</taxon>
        <taxon>Fungi incertae sedis</taxon>
        <taxon>Zoopagomycota</taxon>
        <taxon>Kickxellomycotina</taxon>
        <taxon>Harpellomycetes</taxon>
        <taxon>Harpellales</taxon>
        <taxon>Legeriomycetaceae</taxon>
        <taxon>Smittium</taxon>
    </lineage>
</organism>
<feature type="compositionally biased region" description="Polar residues" evidence="4">
    <location>
        <begin position="363"/>
        <end position="375"/>
    </location>
</feature>
<dbReference type="EMBL" id="LSSN01003479">
    <property type="protein sequence ID" value="OMJ13455.1"/>
    <property type="molecule type" value="Genomic_DNA"/>
</dbReference>
<dbReference type="SMART" id="SM00369">
    <property type="entry name" value="LRR_TYP"/>
    <property type="match status" value="3"/>
</dbReference>
<feature type="region of interest" description="Disordered" evidence="4">
    <location>
        <begin position="608"/>
        <end position="633"/>
    </location>
</feature>
<dbReference type="InterPro" id="IPR003591">
    <property type="entry name" value="Leu-rich_rpt_typical-subtyp"/>
</dbReference>
<dbReference type="SUPFAM" id="SSF52058">
    <property type="entry name" value="L domain-like"/>
    <property type="match status" value="1"/>
</dbReference>
<evidence type="ECO:0000313" key="6">
    <source>
        <dbReference type="Proteomes" id="UP000187283"/>
    </source>
</evidence>
<evidence type="ECO:0000256" key="2">
    <source>
        <dbReference type="ARBA" id="ARBA00022729"/>
    </source>
</evidence>
<protein>
    <submittedName>
        <fullName evidence="5">Leucine-rich repeat protein soc-2-like protein</fullName>
    </submittedName>
</protein>
<dbReference type="InterPro" id="IPR001611">
    <property type="entry name" value="Leu-rich_rpt"/>
</dbReference>
<dbReference type="InterPro" id="IPR053211">
    <property type="entry name" value="DNA_repair-toleration"/>
</dbReference>
<dbReference type="STRING" id="133412.A0A1R1XFM9"/>
<accession>A0A1R1XFM9</accession>
<dbReference type="AlphaFoldDB" id="A0A1R1XFM9"/>
<feature type="compositionally biased region" description="Polar residues" evidence="4">
    <location>
        <begin position="411"/>
        <end position="421"/>
    </location>
</feature>
<keyword evidence="2" id="KW-0732">Signal</keyword>
<keyword evidence="1" id="KW-0433">Leucine-rich repeat</keyword>
<evidence type="ECO:0000256" key="1">
    <source>
        <dbReference type="ARBA" id="ARBA00022614"/>
    </source>
</evidence>
<dbReference type="Gene3D" id="3.80.10.10">
    <property type="entry name" value="Ribonuclease Inhibitor"/>
    <property type="match status" value="1"/>
</dbReference>
<evidence type="ECO:0000313" key="5">
    <source>
        <dbReference type="EMBL" id="OMJ13455.1"/>
    </source>
</evidence>
<feature type="compositionally biased region" description="Polar residues" evidence="4">
    <location>
        <begin position="608"/>
        <end position="626"/>
    </location>
</feature>
<dbReference type="PANTHER" id="PTHR48060">
    <property type="entry name" value="DNA DAMAGE-REPAIR/TOLERATION PROTEIN DRT100"/>
    <property type="match status" value="1"/>
</dbReference>
<dbReference type="InterPro" id="IPR032675">
    <property type="entry name" value="LRR_dom_sf"/>
</dbReference>